<dbReference type="Pfam" id="PF00685">
    <property type="entry name" value="Sulfotransfer_1"/>
    <property type="match status" value="1"/>
</dbReference>
<evidence type="ECO:0000313" key="3">
    <source>
        <dbReference type="Proteomes" id="UP000321497"/>
    </source>
</evidence>
<dbReference type="Proteomes" id="UP000321497">
    <property type="component" value="Unassembled WGS sequence"/>
</dbReference>
<dbReference type="GO" id="GO:0008146">
    <property type="term" value="F:sulfotransferase activity"/>
    <property type="evidence" value="ECO:0007669"/>
    <property type="project" value="InterPro"/>
</dbReference>
<name>A0A5C6YZ91_9FLAO</name>
<feature type="domain" description="Sulfotransferase" evidence="1">
    <location>
        <begin position="39"/>
        <end position="168"/>
    </location>
</feature>
<reference evidence="2 3" key="1">
    <citation type="submission" date="2019-08" db="EMBL/GenBank/DDBJ databases">
        <title>Genome of Aequorivita antarctica SW49 (type strain).</title>
        <authorList>
            <person name="Bowman J.P."/>
        </authorList>
    </citation>
    <scope>NUCLEOTIDE SEQUENCE [LARGE SCALE GENOMIC DNA]</scope>
    <source>
        <strain evidence="2 3">SW49</strain>
    </source>
</reference>
<dbReference type="EMBL" id="VORT01000008">
    <property type="protein sequence ID" value="TXD72511.1"/>
    <property type="molecule type" value="Genomic_DNA"/>
</dbReference>
<proteinExistence type="predicted"/>
<evidence type="ECO:0000259" key="1">
    <source>
        <dbReference type="Pfam" id="PF00685"/>
    </source>
</evidence>
<dbReference type="RefSeq" id="WP_111844992.1">
    <property type="nucleotide sequence ID" value="NZ_UEGI01000011.1"/>
</dbReference>
<keyword evidence="3" id="KW-1185">Reference proteome</keyword>
<dbReference type="AlphaFoldDB" id="A0A5C6YZ91"/>
<dbReference type="SUPFAM" id="SSF52540">
    <property type="entry name" value="P-loop containing nucleoside triphosphate hydrolases"/>
    <property type="match status" value="1"/>
</dbReference>
<dbReference type="Gene3D" id="3.40.50.300">
    <property type="entry name" value="P-loop containing nucleotide triphosphate hydrolases"/>
    <property type="match status" value="1"/>
</dbReference>
<protein>
    <submittedName>
        <fullName evidence="2">Sulfotransferase domain-containing protein</fullName>
    </submittedName>
</protein>
<evidence type="ECO:0000313" key="2">
    <source>
        <dbReference type="EMBL" id="TXD72511.1"/>
    </source>
</evidence>
<comment type="caution">
    <text evidence="2">The sequence shown here is derived from an EMBL/GenBank/DDBJ whole genome shotgun (WGS) entry which is preliminary data.</text>
</comment>
<gene>
    <name evidence="2" type="ORF">ESU54_11905</name>
</gene>
<dbReference type="InterPro" id="IPR027417">
    <property type="entry name" value="P-loop_NTPase"/>
</dbReference>
<keyword evidence="2" id="KW-0808">Transferase</keyword>
<sequence length="254" mass="29927">MWVFCCGPVRSGSTLQFNITRELVEKSNSGYAVDYDYTDNFSKVYERYNDEKLKVFKTHSLSPLMIELINNKKAVAIYCYRDVRDVIVSIAKKEDNVVSNLVLNNKFILGYVDYYNLIKNLPYKLMSKYEDFYNNIPRECRRIASILNIKANVEVINQIEKEYSRDKLISNIDKDKMDQFVGKNGKTYTLDKKTLIHFNHFGNYYPGSYVMEMSQSEIDKIEKGVGTWLLINGYKVDLMKYFILRLKLIKKRFT</sequence>
<dbReference type="OrthoDB" id="4578643at2"/>
<accession>A0A5C6YZ91</accession>
<dbReference type="InterPro" id="IPR000863">
    <property type="entry name" value="Sulfotransferase_dom"/>
</dbReference>
<organism evidence="2 3">
    <name type="scientific">Aequorivita antarctica</name>
    <dbReference type="NCBI Taxonomy" id="153266"/>
    <lineage>
        <taxon>Bacteria</taxon>
        <taxon>Pseudomonadati</taxon>
        <taxon>Bacteroidota</taxon>
        <taxon>Flavobacteriia</taxon>
        <taxon>Flavobacteriales</taxon>
        <taxon>Flavobacteriaceae</taxon>
        <taxon>Aequorivita</taxon>
    </lineage>
</organism>